<proteinExistence type="inferred from homology"/>
<dbReference type="STRING" id="1123285.SAMN05660235_02742"/>
<keyword evidence="4" id="KW-1185">Reference proteome</keyword>
<dbReference type="EMBL" id="FNBU01000029">
    <property type="protein sequence ID" value="SDF78338.1"/>
    <property type="molecule type" value="Genomic_DNA"/>
</dbReference>
<dbReference type="AlphaFoldDB" id="A0A1G7NW72"/>
<dbReference type="OrthoDB" id="280278at2"/>
<sequence>MGRPHKERRIEQLPPVTHYKPAGVPLRNITEEMVITVEEMEAMRLADIEQLDQATAAERMDISPATFNRLLSSAHKKIATALWQGYALRIEGGNFRIAGQRPSGRFVCQACGHQWAAPRGHGHCGRHTTCPACLSPNVSRQQ</sequence>
<gene>
    <name evidence="3" type="ORF">SAMN05660235_02742</name>
</gene>
<organism evidence="3 4">
    <name type="scientific">Sporolituus thermophilus DSM 23256</name>
    <dbReference type="NCBI Taxonomy" id="1123285"/>
    <lineage>
        <taxon>Bacteria</taxon>
        <taxon>Bacillati</taxon>
        <taxon>Bacillota</taxon>
        <taxon>Negativicutes</taxon>
        <taxon>Selenomonadales</taxon>
        <taxon>Sporomusaceae</taxon>
        <taxon>Sporolituus</taxon>
    </lineage>
</organism>
<dbReference type="RefSeq" id="WP_093691787.1">
    <property type="nucleotide sequence ID" value="NZ_FNBU01000029.1"/>
</dbReference>
<protein>
    <recommendedName>
        <fullName evidence="2">UPF0251 protein SAMN05660235_02742</fullName>
    </recommendedName>
</protein>
<dbReference type="InterPro" id="IPR002852">
    <property type="entry name" value="UPF0251"/>
</dbReference>
<comment type="similarity">
    <text evidence="1 2">Belongs to the UPF0251 family.</text>
</comment>
<evidence type="ECO:0000256" key="1">
    <source>
        <dbReference type="ARBA" id="ARBA00009350"/>
    </source>
</evidence>
<reference evidence="4" key="1">
    <citation type="submission" date="2016-10" db="EMBL/GenBank/DDBJ databases">
        <authorList>
            <person name="Varghese N."/>
            <person name="Submissions S."/>
        </authorList>
    </citation>
    <scope>NUCLEOTIDE SEQUENCE [LARGE SCALE GENOMIC DNA]</scope>
    <source>
        <strain evidence="4">DSM 23256</strain>
    </source>
</reference>
<dbReference type="Pfam" id="PF02001">
    <property type="entry name" value="DUF134"/>
    <property type="match status" value="1"/>
</dbReference>
<evidence type="ECO:0000256" key="2">
    <source>
        <dbReference type="HAMAP-Rule" id="MF_00674"/>
    </source>
</evidence>
<dbReference type="PANTHER" id="PTHR37478:SF2">
    <property type="entry name" value="UPF0251 PROTEIN TK0562"/>
    <property type="match status" value="1"/>
</dbReference>
<evidence type="ECO:0000313" key="3">
    <source>
        <dbReference type="EMBL" id="SDF78338.1"/>
    </source>
</evidence>
<dbReference type="GO" id="GO:0003677">
    <property type="term" value="F:DNA binding"/>
    <property type="evidence" value="ECO:0007669"/>
    <property type="project" value="UniProtKB-KW"/>
</dbReference>
<name>A0A1G7NW72_9FIRM</name>
<evidence type="ECO:0000313" key="4">
    <source>
        <dbReference type="Proteomes" id="UP000243333"/>
    </source>
</evidence>
<accession>A0A1G7NW72</accession>
<dbReference type="PANTHER" id="PTHR37478">
    <property type="match status" value="1"/>
</dbReference>
<keyword evidence="3" id="KW-0238">DNA-binding</keyword>
<dbReference type="Gene3D" id="1.10.10.10">
    <property type="entry name" value="Winged helix-like DNA-binding domain superfamily/Winged helix DNA-binding domain"/>
    <property type="match status" value="1"/>
</dbReference>
<dbReference type="HAMAP" id="MF_00674">
    <property type="entry name" value="UPF0251"/>
    <property type="match status" value="1"/>
</dbReference>
<dbReference type="Proteomes" id="UP000243333">
    <property type="component" value="Unassembled WGS sequence"/>
</dbReference>
<dbReference type="InterPro" id="IPR036388">
    <property type="entry name" value="WH-like_DNA-bd_sf"/>
</dbReference>